<evidence type="ECO:0000256" key="2">
    <source>
        <dbReference type="ARBA" id="ARBA00022692"/>
    </source>
</evidence>
<proteinExistence type="predicted"/>
<keyword evidence="2 5" id="KW-0812">Transmembrane</keyword>
<evidence type="ECO:0000256" key="4">
    <source>
        <dbReference type="ARBA" id="ARBA00023136"/>
    </source>
</evidence>
<feature type="transmembrane region" description="Helical" evidence="5">
    <location>
        <begin position="12"/>
        <end position="34"/>
    </location>
</feature>
<feature type="transmembrane region" description="Helical" evidence="5">
    <location>
        <begin position="87"/>
        <end position="106"/>
    </location>
</feature>
<keyword evidence="4 5" id="KW-0472">Membrane</keyword>
<dbReference type="KEGG" id="tact:SG35_019780"/>
<keyword evidence="3 5" id="KW-1133">Transmembrane helix</keyword>
<evidence type="ECO:0000313" key="7">
    <source>
        <dbReference type="Proteomes" id="UP000032568"/>
    </source>
</evidence>
<organism evidence="6 7">
    <name type="scientific">Thalassomonas actiniarum</name>
    <dbReference type="NCBI Taxonomy" id="485447"/>
    <lineage>
        <taxon>Bacteria</taxon>
        <taxon>Pseudomonadati</taxon>
        <taxon>Pseudomonadota</taxon>
        <taxon>Gammaproteobacteria</taxon>
        <taxon>Alteromonadales</taxon>
        <taxon>Colwelliaceae</taxon>
        <taxon>Thalassomonas</taxon>
    </lineage>
</organism>
<evidence type="ECO:0000256" key="5">
    <source>
        <dbReference type="SAM" id="Phobius"/>
    </source>
</evidence>
<name>A0AAE9YQ70_9GAMM</name>
<dbReference type="GO" id="GO:0012505">
    <property type="term" value="C:endomembrane system"/>
    <property type="evidence" value="ECO:0007669"/>
    <property type="project" value="UniProtKB-SubCell"/>
</dbReference>
<dbReference type="InterPro" id="IPR007318">
    <property type="entry name" value="Phopholipid_MeTrfase"/>
</dbReference>
<dbReference type="Gene3D" id="1.20.120.1630">
    <property type="match status" value="1"/>
</dbReference>
<dbReference type="RefSeq" id="WP_044835145.1">
    <property type="nucleotide sequence ID" value="NZ_CP059735.1"/>
</dbReference>
<dbReference type="PANTHER" id="PTHR12714">
    <property type="entry name" value="PROTEIN-S ISOPRENYLCYSTEINE O-METHYLTRANSFERASE"/>
    <property type="match status" value="1"/>
</dbReference>
<keyword evidence="7" id="KW-1185">Reference proteome</keyword>
<protein>
    <submittedName>
        <fullName evidence="6">Isoprenylcysteine carboxylmethyltransferase family protein</fullName>
    </submittedName>
</protein>
<dbReference type="Proteomes" id="UP000032568">
    <property type="component" value="Chromosome"/>
</dbReference>
<reference evidence="6 7" key="1">
    <citation type="journal article" date="2015" name="Genome Announc.">
        <title>Draft Genome Sequences of Marine Isolates of Thalassomonas viridans and Thalassomonas actiniarum.</title>
        <authorList>
            <person name="Olonade I."/>
            <person name="van Zyl L.J."/>
            <person name="Trindade M."/>
        </authorList>
    </citation>
    <scope>NUCLEOTIDE SEQUENCE [LARGE SCALE GENOMIC DNA]</scope>
    <source>
        <strain evidence="6 7">A5K-106</strain>
    </source>
</reference>
<evidence type="ECO:0000313" key="6">
    <source>
        <dbReference type="EMBL" id="WDD97541.1"/>
    </source>
</evidence>
<dbReference type="PANTHER" id="PTHR12714:SF24">
    <property type="entry name" value="SLR1182 PROTEIN"/>
    <property type="match status" value="1"/>
</dbReference>
<feature type="transmembrane region" description="Helical" evidence="5">
    <location>
        <begin position="46"/>
        <end position="66"/>
    </location>
</feature>
<sequence length="157" mass="17918">MDNNNDKSGAAVKFPPPLIFLLFMLLGAGIHHYWPVTITDITWLKYLGLTLVLAGVIVVLHISRSFKRVETNIEPWKPTSAIISSGYFAYSRNPIYTTFCLAPIGFGLFLNSFWILLSVVPSACLVYQLAIKKEEAYLEHKFGDEYLAYKNKVRRWL</sequence>
<evidence type="ECO:0000256" key="3">
    <source>
        <dbReference type="ARBA" id="ARBA00022989"/>
    </source>
</evidence>
<dbReference type="Pfam" id="PF04191">
    <property type="entry name" value="PEMT"/>
    <property type="match status" value="1"/>
</dbReference>
<dbReference type="GO" id="GO:0016740">
    <property type="term" value="F:transferase activity"/>
    <property type="evidence" value="ECO:0007669"/>
    <property type="project" value="UniProtKB-ARBA"/>
</dbReference>
<gene>
    <name evidence="6" type="ORF">SG35_019780</name>
</gene>
<dbReference type="AlphaFoldDB" id="A0AAE9YQ70"/>
<evidence type="ECO:0000256" key="1">
    <source>
        <dbReference type="ARBA" id="ARBA00004127"/>
    </source>
</evidence>
<accession>A0AAE9YQ70</accession>
<reference evidence="6 7" key="2">
    <citation type="journal article" date="2022" name="Mar. Drugs">
        <title>Bioassay-Guided Fractionation Leads to the Detection of Cholic Acid Generated by the Rare Thalassomonas sp.</title>
        <authorList>
            <person name="Pheiffer F."/>
            <person name="Schneider Y.K."/>
            <person name="Hansen E.H."/>
            <person name="Andersen J.H."/>
            <person name="Isaksson J."/>
            <person name="Busche T."/>
            <person name="R C."/>
            <person name="Kalinowski J."/>
            <person name="Zyl L.V."/>
            <person name="Trindade M."/>
        </authorList>
    </citation>
    <scope>NUCLEOTIDE SEQUENCE [LARGE SCALE GENOMIC DNA]</scope>
    <source>
        <strain evidence="6 7">A5K-106</strain>
    </source>
</reference>
<comment type="subcellular location">
    <subcellularLocation>
        <location evidence="1">Endomembrane system</location>
        <topology evidence="1">Multi-pass membrane protein</topology>
    </subcellularLocation>
</comment>
<dbReference type="EMBL" id="CP059735">
    <property type="protein sequence ID" value="WDD97541.1"/>
    <property type="molecule type" value="Genomic_DNA"/>
</dbReference>